<reference evidence="1 2" key="1">
    <citation type="submission" date="2019-09" db="EMBL/GenBank/DDBJ databases">
        <title>Complete genome sequence of Arachidicoccus sp. B3-10 isolated from apple orchard soil.</title>
        <authorList>
            <person name="Kim H.S."/>
            <person name="Han K.-I."/>
            <person name="Suh M.K."/>
            <person name="Lee K.C."/>
            <person name="Eom M.K."/>
            <person name="Kim J.-S."/>
            <person name="Kang S.W."/>
            <person name="Sin Y."/>
            <person name="Lee J.-S."/>
        </authorList>
    </citation>
    <scope>NUCLEOTIDE SEQUENCE [LARGE SCALE GENOMIC DNA]</scope>
    <source>
        <strain evidence="1 2">B3-10</strain>
    </source>
</reference>
<organism evidence="1 2">
    <name type="scientific">Rhizosphaericola mali</name>
    <dbReference type="NCBI Taxonomy" id="2545455"/>
    <lineage>
        <taxon>Bacteria</taxon>
        <taxon>Pseudomonadati</taxon>
        <taxon>Bacteroidota</taxon>
        <taxon>Chitinophagia</taxon>
        <taxon>Chitinophagales</taxon>
        <taxon>Chitinophagaceae</taxon>
        <taxon>Rhizosphaericola</taxon>
    </lineage>
</organism>
<keyword evidence="2" id="KW-1185">Reference proteome</keyword>
<evidence type="ECO:0008006" key="3">
    <source>
        <dbReference type="Google" id="ProtNLM"/>
    </source>
</evidence>
<dbReference type="Proteomes" id="UP000292424">
    <property type="component" value="Chromosome"/>
</dbReference>
<dbReference type="EMBL" id="CP044016">
    <property type="protein sequence ID" value="QES88552.1"/>
    <property type="molecule type" value="Genomic_DNA"/>
</dbReference>
<evidence type="ECO:0000313" key="1">
    <source>
        <dbReference type="EMBL" id="QES88552.1"/>
    </source>
</evidence>
<dbReference type="KEGG" id="arac:E0W69_007710"/>
<evidence type="ECO:0000313" key="2">
    <source>
        <dbReference type="Proteomes" id="UP000292424"/>
    </source>
</evidence>
<protein>
    <recommendedName>
        <fullName evidence="3">GNAT family N-acetyltransferase</fullName>
    </recommendedName>
</protein>
<name>A0A5P2G400_9BACT</name>
<dbReference type="RefSeq" id="WP_131329442.1">
    <property type="nucleotide sequence ID" value="NZ_CP044016.1"/>
</dbReference>
<proteinExistence type="predicted"/>
<gene>
    <name evidence="1" type="ORF">E0W69_007710</name>
</gene>
<sequence>MDIYLLKEGPDYMGAVLERDTELFAYSVPTFRRKGIVKMALKEIILPHLLARNPILRTTLSRSLVSEKMYIAGKHLALAVGFEILKEENGQCRMLLDGTTLQKRVFVQGENIQLTPEEKKTIKNYIGKSGLYMSIAQCMLEYREGRSPLSEDLLEIVRNLSIQIQKV</sequence>
<dbReference type="AlphaFoldDB" id="A0A5P2G400"/>
<accession>A0A5P2G400</accession>